<dbReference type="AlphaFoldDB" id="A0A420WF91"/>
<dbReference type="NCBIfam" id="TIGR02937">
    <property type="entry name" value="sigma70-ECF"/>
    <property type="match status" value="1"/>
</dbReference>
<dbReference type="Proteomes" id="UP000282211">
    <property type="component" value="Unassembled WGS sequence"/>
</dbReference>
<evidence type="ECO:0000259" key="6">
    <source>
        <dbReference type="Pfam" id="PF08281"/>
    </source>
</evidence>
<dbReference type="InterPro" id="IPR014284">
    <property type="entry name" value="RNA_pol_sigma-70_dom"/>
</dbReference>
<dbReference type="PANTHER" id="PTHR43133">
    <property type="entry name" value="RNA POLYMERASE ECF-TYPE SIGMA FACTO"/>
    <property type="match status" value="1"/>
</dbReference>
<feature type="domain" description="RNA polymerase sigma-70 region 2" evidence="5">
    <location>
        <begin position="30"/>
        <end position="97"/>
    </location>
</feature>
<comment type="similarity">
    <text evidence="1">Belongs to the sigma-70 factor family. ECF subfamily.</text>
</comment>
<evidence type="ECO:0000259" key="5">
    <source>
        <dbReference type="Pfam" id="PF04542"/>
    </source>
</evidence>
<dbReference type="Pfam" id="PF04542">
    <property type="entry name" value="Sigma70_r2"/>
    <property type="match status" value="1"/>
</dbReference>
<reference evidence="7 8" key="1">
    <citation type="submission" date="2018-10" db="EMBL/GenBank/DDBJ databases">
        <title>Genomic Encyclopedia of Type Strains, Phase IV (KMG-IV): sequencing the most valuable type-strain genomes for metagenomic binning, comparative biology and taxonomic classification.</title>
        <authorList>
            <person name="Goeker M."/>
        </authorList>
    </citation>
    <scope>NUCLEOTIDE SEQUENCE [LARGE SCALE GENOMIC DNA]</scope>
    <source>
        <strain evidence="7 8">DSM 22008</strain>
    </source>
</reference>
<gene>
    <name evidence="7" type="ORF">DES40_2455</name>
</gene>
<protein>
    <submittedName>
        <fullName evidence="7">RNA polymerase sigma-70 factor (ECF subfamily)</fullName>
    </submittedName>
</protein>
<evidence type="ECO:0000313" key="7">
    <source>
        <dbReference type="EMBL" id="RKQ69651.1"/>
    </source>
</evidence>
<sequence>MSAFDISNAKLAKCLHSMSQGDRKAFEELYKITAPKLNAIILSMIKDEALTFDILQQAYLSVWRNAGSFDPKKGKAFTWILVITRNKALDLMRKRKRFSTTEQLSETLEDEKMQSDMSAKRLLLRRLIAPHLQALTANTRDAVVLSAVYGLTSKEIGVKIGVPTNTAKSWVRRGLSKLKKDLGVEDIKTLL</sequence>
<evidence type="ECO:0000256" key="4">
    <source>
        <dbReference type="ARBA" id="ARBA00023163"/>
    </source>
</evidence>
<evidence type="ECO:0000256" key="3">
    <source>
        <dbReference type="ARBA" id="ARBA00023082"/>
    </source>
</evidence>
<evidence type="ECO:0000313" key="8">
    <source>
        <dbReference type="Proteomes" id="UP000282211"/>
    </source>
</evidence>
<dbReference type="Gene3D" id="1.10.10.10">
    <property type="entry name" value="Winged helix-like DNA-binding domain superfamily/Winged helix DNA-binding domain"/>
    <property type="match status" value="1"/>
</dbReference>
<name>A0A420WF91_9PROT</name>
<keyword evidence="4" id="KW-0804">Transcription</keyword>
<dbReference type="GO" id="GO:0006352">
    <property type="term" value="P:DNA-templated transcription initiation"/>
    <property type="evidence" value="ECO:0007669"/>
    <property type="project" value="InterPro"/>
</dbReference>
<accession>A0A420WF91</accession>
<dbReference type="InterPro" id="IPR036388">
    <property type="entry name" value="WH-like_DNA-bd_sf"/>
</dbReference>
<organism evidence="7 8">
    <name type="scientific">Litorimonas taeanensis</name>
    <dbReference type="NCBI Taxonomy" id="568099"/>
    <lineage>
        <taxon>Bacteria</taxon>
        <taxon>Pseudomonadati</taxon>
        <taxon>Pseudomonadota</taxon>
        <taxon>Alphaproteobacteria</taxon>
        <taxon>Maricaulales</taxon>
        <taxon>Robiginitomaculaceae</taxon>
    </lineage>
</organism>
<keyword evidence="2" id="KW-0805">Transcription regulation</keyword>
<dbReference type="GO" id="GO:0016987">
    <property type="term" value="F:sigma factor activity"/>
    <property type="evidence" value="ECO:0007669"/>
    <property type="project" value="UniProtKB-KW"/>
</dbReference>
<feature type="domain" description="RNA polymerase sigma factor 70 region 4 type 2" evidence="6">
    <location>
        <begin position="132"/>
        <end position="178"/>
    </location>
</feature>
<dbReference type="Gene3D" id="1.10.1740.10">
    <property type="match status" value="1"/>
</dbReference>
<dbReference type="InterPro" id="IPR007627">
    <property type="entry name" value="RNA_pol_sigma70_r2"/>
</dbReference>
<comment type="caution">
    <text evidence="7">The sequence shown here is derived from an EMBL/GenBank/DDBJ whole genome shotgun (WGS) entry which is preliminary data.</text>
</comment>
<dbReference type="GO" id="GO:0003677">
    <property type="term" value="F:DNA binding"/>
    <property type="evidence" value="ECO:0007669"/>
    <property type="project" value="InterPro"/>
</dbReference>
<dbReference type="EMBL" id="RBII01000002">
    <property type="protein sequence ID" value="RKQ69651.1"/>
    <property type="molecule type" value="Genomic_DNA"/>
</dbReference>
<dbReference type="InterPro" id="IPR039425">
    <property type="entry name" value="RNA_pol_sigma-70-like"/>
</dbReference>
<evidence type="ECO:0000256" key="2">
    <source>
        <dbReference type="ARBA" id="ARBA00023015"/>
    </source>
</evidence>
<dbReference type="InterPro" id="IPR013324">
    <property type="entry name" value="RNA_pol_sigma_r3/r4-like"/>
</dbReference>
<dbReference type="InterPro" id="IPR013249">
    <property type="entry name" value="RNA_pol_sigma70_r4_t2"/>
</dbReference>
<evidence type="ECO:0000256" key="1">
    <source>
        <dbReference type="ARBA" id="ARBA00010641"/>
    </source>
</evidence>
<dbReference type="SUPFAM" id="SSF88946">
    <property type="entry name" value="Sigma2 domain of RNA polymerase sigma factors"/>
    <property type="match status" value="1"/>
</dbReference>
<keyword evidence="8" id="KW-1185">Reference proteome</keyword>
<dbReference type="PANTHER" id="PTHR43133:SF62">
    <property type="entry name" value="RNA POLYMERASE SIGMA FACTOR SIGZ"/>
    <property type="match status" value="1"/>
</dbReference>
<dbReference type="InParanoid" id="A0A420WF91"/>
<proteinExistence type="inferred from homology"/>
<dbReference type="Pfam" id="PF08281">
    <property type="entry name" value="Sigma70_r4_2"/>
    <property type="match status" value="1"/>
</dbReference>
<keyword evidence="3" id="KW-0731">Sigma factor</keyword>
<dbReference type="SUPFAM" id="SSF88659">
    <property type="entry name" value="Sigma3 and sigma4 domains of RNA polymerase sigma factors"/>
    <property type="match status" value="1"/>
</dbReference>
<dbReference type="RefSeq" id="WP_233345617.1">
    <property type="nucleotide sequence ID" value="NZ_RBII01000002.1"/>
</dbReference>
<dbReference type="InterPro" id="IPR013325">
    <property type="entry name" value="RNA_pol_sigma_r2"/>
</dbReference>